<dbReference type="Gene3D" id="2.60.40.740">
    <property type="match status" value="3"/>
</dbReference>
<dbReference type="SMART" id="SM00237">
    <property type="entry name" value="Calx_beta"/>
    <property type="match status" value="7"/>
</dbReference>
<evidence type="ECO:0000313" key="7">
    <source>
        <dbReference type="EMBL" id="AFD07406.1"/>
    </source>
</evidence>
<dbReference type="Gene3D" id="2.60.40.10">
    <property type="entry name" value="Immunoglobulins"/>
    <property type="match status" value="8"/>
</dbReference>
<dbReference type="GO" id="GO:0016020">
    <property type="term" value="C:membrane"/>
    <property type="evidence" value="ECO:0007669"/>
    <property type="project" value="InterPro"/>
</dbReference>
<dbReference type="Pfam" id="PF13585">
    <property type="entry name" value="CHU_C"/>
    <property type="match status" value="1"/>
</dbReference>
<feature type="domain" description="Connexin N-terminal" evidence="5">
    <location>
        <begin position="4104"/>
        <end position="4137"/>
    </location>
</feature>
<feature type="chain" id="PRO_5003613199" evidence="4">
    <location>
        <begin position="42"/>
        <end position="6041"/>
    </location>
</feature>
<dbReference type="Pfam" id="PF03160">
    <property type="entry name" value="Calx-beta"/>
    <property type="match status" value="8"/>
</dbReference>
<evidence type="ECO:0000256" key="3">
    <source>
        <dbReference type="ARBA" id="ARBA00022837"/>
    </source>
</evidence>
<keyword evidence="3" id="KW-0106">Calcium</keyword>
<feature type="domain" description="Connexin N-terminal" evidence="5">
    <location>
        <begin position="4491"/>
        <end position="4524"/>
    </location>
</feature>
<dbReference type="Proteomes" id="UP000007590">
    <property type="component" value="Chromosome"/>
</dbReference>
<dbReference type="Pfam" id="PF17963">
    <property type="entry name" value="Big_9"/>
    <property type="match status" value="2"/>
</dbReference>
<dbReference type="eggNOG" id="COG2373">
    <property type="taxonomic scope" value="Bacteria"/>
</dbReference>
<feature type="domain" description="Calx-beta" evidence="6">
    <location>
        <begin position="1236"/>
        <end position="1332"/>
    </location>
</feature>
<dbReference type="eggNOG" id="COG4655">
    <property type="taxonomic scope" value="Bacteria"/>
</dbReference>
<evidence type="ECO:0000256" key="1">
    <source>
        <dbReference type="ARBA" id="ARBA00022729"/>
    </source>
</evidence>
<proteinExistence type="predicted"/>
<dbReference type="KEGG" id="scn:Solca_2365"/>
<feature type="domain" description="Calx-beta" evidence="6">
    <location>
        <begin position="1347"/>
        <end position="1450"/>
    </location>
</feature>
<dbReference type="NCBIfam" id="TIGR04131">
    <property type="entry name" value="Bac_Flav_CTERM"/>
    <property type="match status" value="1"/>
</dbReference>
<protein>
    <submittedName>
        <fullName evidence="7">Calx-beta domain-containing protein</fullName>
    </submittedName>
</protein>
<dbReference type="EMBL" id="CP003349">
    <property type="protein sequence ID" value="AFD07406.1"/>
    <property type="molecule type" value="Genomic_DNA"/>
</dbReference>
<feature type="domain" description="Calx-beta" evidence="6">
    <location>
        <begin position="397"/>
        <end position="506"/>
    </location>
</feature>
<sequence length="6041" mass="616819">MVKRFTLSTFAVKVRNYCFNLNSFGFYCFLLLLTTTIAAKAQTVSIANAVAVNEGNTGTPNTLRFTISLDVTSATPVNITYDFTGSTAIPGTDFVNTTTTVTIPANTLTATISVPVRGDNIDEPNESVVVNLTSVTSGNATLATSPGNTASGQITDDDNAPTVSIASPLPVTEANITVNIPVTLTNPSSEDIVLTYVYSGSASGGAVQDKGIDYNNAITTLTIPAGATVGSIPVMVYSDNRDEPNETIIITLQSATGGAILAPGVARRATTTINDNDTPPKVSFRLLSSSINENGGTAKIRVRLTGNTTEFPVTVPVTVAGTATIGAANDYTYSIDAPDADNVQPIVFLPASSTSDGVTAIDISVNINDDALLEPDETVIFTLGNPTNAALGTIKTHTLTILNNDAQISIFSYDAVKAEGSAGSTTNFAFSVQRDAAIPTDQAINFQYSVTAGSTNPAQANDFDGAAFPVNITGTIPAGQSSVIITIPVAHDTDLEPNESFVVTITPESGILTGTQTANGTIQNDDNVVSLEFTQSSIAEGQNANLRARILNALPVDVIVTVNTLTGTATTGTDYSMSSSLPITLTIPAGSLTSNLVSLTSIDDGTYEGNLPETVVAAITAVTQGGVAAGANGVLIITDAQTAPVVSVNASSMQINENPVGASTITVSLSNKSFEDVVVDMSVGLNGTANIDDDYTRTGGTFVTIPAGSTSATYSVITAINDAIYEGTVNEFLDVSIVNVRGGGATINAAQSSFNIEIVDFQTIPIISIGAAADVVEGPTGEVKYLNYPVYMTRMSSQDIVLQYSFDGASSAIGGTAIANDYNNAVTELLIPAFSPFAGGQPVTYIQVPVNGDNISELPTIETVIITLQNGAGYQVATAPNNRATGEIIDDDEIPTVSLFIDFNIIREPGIGGPNTAKLRAKLDNPDIVSSQDITVQLNLSAGVAQNGLDYNSISLPYTFTIPAGAIESTNTLNIDAKGDLTYEGSNEQFSASLSNISSNAQLGVTEYILRINEIDPPPVFSINSVSAVEGNNGTTTLTFTVTKTGATDLIATIDYFTSNGTATTADNDYINVPVQKLTFAPTETTKTISVIINTDTKFELDETLTVTLQSPLNATMNSAARIGTGTIINDDSLPVFSINNMVVNENQGTATLTITKTGSSYANSTVTYETAAGSAGSPVDFIAVGKTILTFLPTEFVKTINITISNDDIIENSETFSVLLTAPTGGTIDATAGTGVVTLIDDDGSLFFIVGVSVNESAGTITYQVGKTGNIASSVNYTIANGTATLGSDFTVSPTSGTLNFDVLDNYKDITVTINEDNIYEGDEDFTVTLSNPTNGTTILAGFDVGSQIIADNDALPIISFSQNSPSITEGNCTNVVLNVQIELDNTSAQTISVDYNTANGTAVSGSDYTSASGTITFNPGETQKNIQLTILPADVSDAANETFTLNLSNPTNATIATVSNSITIIKSEPLVQTLVSQTDPLCFGAVNGLITVTASGGTPPYQFTLNGGTPQSVGNFTNLVSGNYQVAITDAEDCVESVDYLLTDPADITVNATALTILCNADKSTITITASGGTGDLSYSLDGSLYQSSNVFANVDAGSHTVYVKDDNDCVKQETLTIALPTVITASIASGAINCYNGTTNLTITASGGTGTLQYSINGIDFQASNVFNVPAGTYQATVRDANGCTVVSSSLIIDQPVELLVSIANAPITCFGVPTVLTATASGGTGALEYSLDGTTFQASNAFNVSPGTYSVTVRDQLGCVNTSNSFTITGPQELTISPSSTTDVTCFNGNDGAISLDVAGGTPPYTYSWSNGAITQDINNLSAQSYTVQVKDANNCTITGTYTITEPNAVPTATFTVIQPTCLVSTGTITILTPLLQEYSLDGGTYQSLGAFTGVASGSHTLTVRNAAGCESQTVFVTIDPPLASPAQPQATITHPTCVVSTGIITISDPVGIGISYSLDGGSFQSSTIFNNVLPGNHTVVAENLIGCQSTASAFVINAAPNTPATPTASTVQPTCLVATGSISVSTPTGTGLEYSIDGTNYQTSTDFTGLAPDTYNLTVRNAAGCESTALVVTINAAPNTPATPTASTVQPTCIAPTGSISVITPTGTGLEYSIDGTNFQASADFTGLTPNTYNLTVRNADGCESTALVVTINAAPATPATPTASTVQPTCLVATGSISVSTPTGTGLEYSIDGNYQASTDFTGLAPDTYNLTVRNAAGCESTALSITINAAPATPATPTASTVQPTCLAPTGSISVTTPTGAGLEYSIDGTNYQASADFTGLAPDTYNLTVRNADGCESTALVVTINAAPNTPATPTASTVQPTCTAPTGSISVSTPTGAGLEYSIDGTNYQASTDFTGLTPNTYNLTVRNADGCESTALAVTINAAPNTPATPTASTVQPTCLAPTGSISVTTPTGTGLEYSIDGTNYQASTDFTGLTPNTYSLTIRNADGCVSTALVVTINAAPVAATLTETHNSPSCGNANGSITVTVTGGTAPFTYSWDSGEGTKDLTNKASGTYTLTVTDGGNCQQTLTVVLSDQNGPTVTVDNQSNVMCNAGTTGAVNVTTSGAAPLSYSWTGPNGFTATTEDLSNLAAGVYSLEVKDVNNCTAGLTVTITEPLAIATPTASTVQPTCLAPTGSISVTAPTGAGLEYSIDGVNYQASTDFTGLTPNSYNLTVRNAAGCESTALVVTINAAPNTPATPTASTVQPTCLAPTGSISVTTPTGAGLEYSIDGTNYQASTDFTGLAPDTYNLTIRNADGCESSALVVTINTAPATPATPTASTVQPTCLAPTGSISVTTPTGAGLEYSIDGTNYQASADFTGLAPDTYNLTVRNAAGCESTALVVTINAAPATPATPTASTVQPTCIAPTGSISVTTPTGTGLEYSIDGTNFQASTDFTGLAPDTYNLTIRNADGCVSSALAVTINAAPNTPVTPTASTVQPTCTAPTGSISVTTPTGAGLEYSIDGVNYQASTDFTGLTPNTYNLTVRNADGCESTALAVTINAAPNTPATPTASTVQPTCLAPTGSISVSTPTGAGLEYSIDGTNYQASTDFTGLAPDTYSLTVRNADGCESSALVVTINAAPNTPATPTASTVQPTCLAPTGSISVTTPTGAGLEYSIDGTNYQASTDFTGLTPNTYSLTIRNADGCVSTALVVTINAAPVAATLTETHNSPSCGNANGSITVTVTGGTAPFTYSWDSGEGTKDLTNKASGTYTLTVTDGGNCQQTLTVVLSDQNGPTVTVDNQSNVMCNAGTTGAVNVTTSGAAPLSYSWTGPNGFTATTEDLSNLAAGVYSLEVKDVNNCTAGLTVTITEPLAIATPTASTVQPTCLAPTGSISVTAPTGAGLEYSIDGVNYQASTDFTGLAPDTYNLTVRNADGCESTALAVTINAAPNTPATPTASTVQPTCLAPTGSISVTTPTGTGLEYSIDGTNFQASTDFTGLAPDTYNLTVRNADGCESSALVVTINTAPNTPATPTASTVQPTCLAPTGSISVTTPIGAGLEYSIDGTNYQSSTDFTGLTPNTYNLTVRNAAGCESTALSVIINAAPATPATPTASTVQPTCLAPTGSISVTTPTGAGLEYSIDGTNFQASADFTGLAPDTYNLTVRNAAGCESTALVVTINAAPNTPATPTATTVQPTCLAPTGSISVSTPTGAGLEYSIDGTNYQASTDFTGLAPDTYNLTVRNADGCVSTALVVTINAAPNTPATPTASTVQPTCLAPTGSISVTTPTGAGLEYSIDGTNFQASADFTGLAPDTYNLTVRNAAGCESTALVVTINAAPATPATPTATTVQPTCIAPTGSISVTTPTGAGLEYSIDGTNYQASADFTGLAPDTYNLTVRNADGCVSSALAVTINAAPATPATPTASTVQPTCTAPTGSISVTTPTGAGLEYSIDGTNFQASADFTGLAPDTYNLTVRNADGCESSALVVTINAAPNTPATPTASTVQPTCLAPTGSISVTTPTGAGLEYSIDGTNYQASTDFTGLTPNTYSLTIRNADGCVSTALVVTINAAPVAATLTETHNSPSCGNANGSITVTVTGGTAPFTYSWDSGEGTKDLTNKASGTYTLTVTDGGNCQQTLTVVLSDQNGPTVTVDNQSNVMCNAGTTGAVNVTTSGAAPLSYSWTGPNGFTATTEDLSNLAAGVYSLEVKDVNNCTAGLTVTITEPLAIATPTASTVQPTCLAPTGSISVTAPTGAGLEYSIDGVNYQASTDFTGLTPNSYNLTVRNAAGCESTALVVTINAAPNTPATPTASTVQPTCTAPTGSISVTTPTGAGLEYSIDGTNYQASTDFTGLAPDTYNLTIRNADGCESSALVVTINTAPNTPATPTATTVQPTCLAPTGSISVTTPTGAGLEYSIDGVNYQASTDFTGLAPDTYNLTVRNADGCESSALVVTINAAPIAATLTETHNSPSCGNANGSITVTVTGGTAPFTYSWDSGESTKDLTNKASGTYTLTVTDGGNCQQTLTVVLSDQNGPIVTVDNQSNVMCNAGTTGAVNVTTNGAAPLSYSWTGPNGFTAITEDLSDLAAGVYSLEVKDVNNCTAGLVVTITQPLAIATPTASTVQPTCTAPTGSISVTTPTGAGFEYSIDGTNYQASADFTGLTPNTYSLTVRNTDGCESTALAVTINAAPIAATLTETHNSPSCGNANGSITVTVTGGTAPFTYSWDSGESTQDLTNKASGTYILTVTDGGNCQQTLTVVLSDQNGPIVTVDNQSNVVCNAGTTGAVNVTTSGAAPLSYSWTGPNGFTATTEDLSNLAAGVYSLEVKDVNNCTAGLTVTITEPLAIATPTASTVQPTCTAPTGSISVTTPTGTGLEYSIDGTNFQASTDFTGLAPDTYNLTIRNADGCVSSALAVTINAAPNTPATPTASTVQPTCTAPTGSISVTTPTGTGLEYSIDGTNYQASTDFTGLAPDTYNLTVRNADGCESSALVVTINAAPETPVTPTASTVQPTCLAPTGSISVTTPTGAGLEYSIDGTNYQASTDFTGLTPNTYSLTVRNADGCESTALAVTINAAPIAATLTEAHNSPSCGNANGSITVTVTGGTAPFTYSWDSGESTKDLINIASGTYTLTVNDAGNCQQTLTVVLSDQNGPIVTVDNQSNVMCNAGTTGAVNVTTNGAAPLSYSWTGPNGFTAITEDLSDLAAGGYNLVVTDSKNCSTNLTVNITESSPINILETHTNSSCGVASGSIDLDVSGGVAPYSFRWNTGEITQNIRSISAGIYSVVVTDANSCSQSLTVNITDLNGPVVTVKNQTNPSCNGQNTGAIEISASGNGLTYRWTGPNGFNSDVKDIKDLVAGNYDLIVTDANNCIASLSIQISEPQVLIVNETHINPTCGNPSGSIKLNINGGTAPYSYVWSSGQITQDIVYLPAGTYSVTVKDANNCEATISVGLIDQAGPTASAVATSICNGSSDGIITVTANGGKAPLSYSLNGTNFQVSNIFTGLPANNYTVIVKDANDCRTTINTSINESSAIETTVKITAAGCKGEFKGGAAITVSGGVSPYAYLWSGPNAFSSTNKDISNVQAGIYQLKITDAASCESIVEVNVVESASIEVKSIIINTSCSGIPTGQINIDVSGGRPPYKFSWSNGSTSEDIKDLSAGLYSVVVTDANDCDATLQAMVGVIELRPKANDDQYAGLSDIAISGNVGINDADVDGSIVRNDVLTNPQNGTVSLNTNGAFIYQPKTGFSGTDFFEYYATDDCGLRDTARVNITISRENLPPVAKDDSYTTQKNVSLIVPTVNGILVNDNDPNADPIVATIVQQPQHGDLVLNSDGSFTYVPDKDYVGPDSFTYTLSDGRLTSNVATVTINVTEIVVTEMDLAITKTVENKSVVIDDEFTYTITADNLSTIDVSDVLVKDELPEGLEYVDAFASKGTLAYDPATHTLTWQMSQMTAGERQLLTLKVKVKQIGTFTNTVSISAPGKDKNLKNNVSSARKTILGFVIPNTFTPNDDGMNDLFVIKGIESMDSELHIYNRYGDEIYVKRNYQNDWNGSSLPSATYYYVLKIRDENNTIQSFAGALTIIR</sequence>
<dbReference type="NCBIfam" id="TIGR01451">
    <property type="entry name" value="B_ant_repeat"/>
    <property type="match status" value="1"/>
</dbReference>
<keyword evidence="8" id="KW-1185">Reference proteome</keyword>
<dbReference type="InterPro" id="IPR013092">
    <property type="entry name" value="Connexin_N"/>
</dbReference>
<evidence type="ECO:0000259" key="6">
    <source>
        <dbReference type="SMART" id="SM00237"/>
    </source>
</evidence>
<feature type="domain" description="Calx-beta" evidence="6">
    <location>
        <begin position="269"/>
        <end position="384"/>
    </location>
</feature>
<dbReference type="PANTHER" id="PTHR46682">
    <property type="entry name" value="ADHESION G-PROTEIN COUPLED RECEPTOR V1"/>
    <property type="match status" value="1"/>
</dbReference>
<dbReference type="SMART" id="SM00037">
    <property type="entry name" value="CNX"/>
    <property type="match status" value="6"/>
</dbReference>
<feature type="signal peptide" evidence="4">
    <location>
        <begin position="1"/>
        <end position="41"/>
    </location>
</feature>
<feature type="domain" description="Connexin N-terminal" evidence="5">
    <location>
        <begin position="4722"/>
        <end position="4755"/>
    </location>
</feature>
<dbReference type="InterPro" id="IPR013783">
    <property type="entry name" value="Ig-like_fold"/>
</dbReference>
<dbReference type="SUPFAM" id="SSF141072">
    <property type="entry name" value="CalX-like"/>
    <property type="match status" value="12"/>
</dbReference>
<dbReference type="STRING" id="929556.Solca_2365"/>
<feature type="domain" description="Connexin N-terminal" evidence="5">
    <location>
        <begin position="3249"/>
        <end position="3282"/>
    </location>
</feature>
<gene>
    <name evidence="7" type="ordered locus">Solca_2365</name>
</gene>
<keyword evidence="1 4" id="KW-0732">Signal</keyword>
<evidence type="ECO:0000259" key="5">
    <source>
        <dbReference type="SMART" id="SM00037"/>
    </source>
</evidence>
<dbReference type="Gene3D" id="2.60.40.3440">
    <property type="match status" value="2"/>
</dbReference>
<dbReference type="HOGENOM" id="CLU_223026_0_0_10"/>
<dbReference type="eggNOG" id="COG4932">
    <property type="taxonomic scope" value="Bacteria"/>
</dbReference>
<dbReference type="eggNOG" id="COG3291">
    <property type="taxonomic scope" value="Bacteria"/>
</dbReference>
<dbReference type="InterPro" id="IPR038081">
    <property type="entry name" value="CalX-like_sf"/>
</dbReference>
<feature type="domain" description="Calx-beta" evidence="6">
    <location>
        <begin position="1124"/>
        <end position="1222"/>
    </location>
</feature>
<dbReference type="InterPro" id="IPR026341">
    <property type="entry name" value="T9SS_type_B"/>
</dbReference>
<feature type="domain" description="Connexin N-terminal" evidence="5">
    <location>
        <begin position="2550"/>
        <end position="2583"/>
    </location>
</feature>
<dbReference type="eggNOG" id="COG4935">
    <property type="taxonomic scope" value="Bacteria"/>
</dbReference>
<dbReference type="eggNOG" id="COG1520">
    <property type="taxonomic scope" value="Bacteria"/>
</dbReference>
<dbReference type="Pfam" id="PF13573">
    <property type="entry name" value="SprB"/>
    <property type="match status" value="13"/>
</dbReference>
<dbReference type="InterPro" id="IPR047589">
    <property type="entry name" value="DUF11_rpt"/>
</dbReference>
<reference evidence="7" key="1">
    <citation type="submission" date="2012-02" db="EMBL/GenBank/DDBJ databases">
        <title>The complete genome of Solitalea canadensis DSM 3403.</title>
        <authorList>
            <consortium name="US DOE Joint Genome Institute (JGI-PGF)"/>
            <person name="Lucas S."/>
            <person name="Copeland A."/>
            <person name="Lapidus A."/>
            <person name="Glavina del Rio T."/>
            <person name="Dalin E."/>
            <person name="Tice H."/>
            <person name="Bruce D."/>
            <person name="Goodwin L."/>
            <person name="Pitluck S."/>
            <person name="Peters L."/>
            <person name="Ovchinnikova G."/>
            <person name="Lu M."/>
            <person name="Kyrpides N."/>
            <person name="Mavromatis K."/>
            <person name="Ivanova N."/>
            <person name="Brettin T."/>
            <person name="Detter J.C."/>
            <person name="Han C."/>
            <person name="Larimer F."/>
            <person name="Land M."/>
            <person name="Hauser L."/>
            <person name="Markowitz V."/>
            <person name="Cheng J.-F."/>
            <person name="Hugenholtz P."/>
            <person name="Woyke T."/>
            <person name="Wu D."/>
            <person name="Spring S."/>
            <person name="Schroeder M."/>
            <person name="Kopitz M."/>
            <person name="Brambilla E."/>
            <person name="Klenk H.-P."/>
            <person name="Eisen J.A."/>
        </authorList>
    </citation>
    <scope>NUCLEOTIDE SEQUENCE</scope>
    <source>
        <strain evidence="7">DSM 3403</strain>
    </source>
</reference>
<dbReference type="Gene3D" id="2.60.40.1170">
    <property type="entry name" value="Mu homology domain, subdomain B"/>
    <property type="match status" value="1"/>
</dbReference>
<dbReference type="Pfam" id="PF01345">
    <property type="entry name" value="DUF11"/>
    <property type="match status" value="1"/>
</dbReference>
<dbReference type="PANTHER" id="PTHR46682:SF1">
    <property type="entry name" value="ADHESION G-PROTEIN COUPLED RECEPTOR V1"/>
    <property type="match status" value="1"/>
</dbReference>
<dbReference type="InterPro" id="IPR001434">
    <property type="entry name" value="OmcB-like_DUF11"/>
</dbReference>
<dbReference type="InterPro" id="IPR026919">
    <property type="entry name" value="ADGRV1"/>
</dbReference>
<evidence type="ECO:0000256" key="4">
    <source>
        <dbReference type="SAM" id="SignalP"/>
    </source>
</evidence>
<feature type="domain" description="Calx-beta" evidence="6">
    <location>
        <begin position="150"/>
        <end position="253"/>
    </location>
</feature>
<dbReference type="OrthoDB" id="1488276at2"/>
<dbReference type="Gene3D" id="2.60.40.2030">
    <property type="match status" value="12"/>
</dbReference>
<dbReference type="eggNOG" id="COG1361">
    <property type="taxonomic scope" value="Bacteria"/>
</dbReference>
<evidence type="ECO:0000256" key="2">
    <source>
        <dbReference type="ARBA" id="ARBA00022737"/>
    </source>
</evidence>
<dbReference type="GO" id="GO:0004930">
    <property type="term" value="F:G protein-coupled receptor activity"/>
    <property type="evidence" value="ECO:0007669"/>
    <property type="project" value="InterPro"/>
</dbReference>
<feature type="domain" description="Connexin N-terminal" evidence="5">
    <location>
        <begin position="5109"/>
        <end position="5142"/>
    </location>
</feature>
<evidence type="ECO:0000313" key="8">
    <source>
        <dbReference type="Proteomes" id="UP000007590"/>
    </source>
</evidence>
<name>H8KUI2_SOLCM</name>
<feature type="domain" description="Calx-beta" evidence="6">
    <location>
        <begin position="1010"/>
        <end position="1110"/>
    </location>
</feature>
<accession>H8KUI2</accession>
<dbReference type="InterPro" id="IPR025667">
    <property type="entry name" value="SprB_repeat"/>
</dbReference>
<keyword evidence="2" id="KW-0677">Repeat</keyword>
<organism evidence="7 8">
    <name type="scientific">Solitalea canadensis (strain ATCC 29591 / DSM 3403 / JCM 21819 / LMG 8368 / NBRC 15130 / NCIMB 12057 / USAM 9D)</name>
    <name type="common">Flexibacter canadensis</name>
    <dbReference type="NCBI Taxonomy" id="929556"/>
    <lineage>
        <taxon>Bacteria</taxon>
        <taxon>Pseudomonadati</taxon>
        <taxon>Bacteroidota</taxon>
        <taxon>Sphingobacteriia</taxon>
        <taxon>Sphingobacteriales</taxon>
        <taxon>Sphingobacteriaceae</taxon>
        <taxon>Solitalea</taxon>
    </lineage>
</organism>
<dbReference type="InterPro" id="IPR003644">
    <property type="entry name" value="Calx_beta"/>
</dbReference>